<dbReference type="EMBL" id="FQZD01000064">
    <property type="protein sequence ID" value="SHK03088.1"/>
    <property type="molecule type" value="Genomic_DNA"/>
</dbReference>
<dbReference type="OrthoDB" id="1633978at2"/>
<evidence type="ECO:0000313" key="2">
    <source>
        <dbReference type="Proteomes" id="UP000322917"/>
    </source>
</evidence>
<reference evidence="1 2" key="1">
    <citation type="submission" date="2016-11" db="EMBL/GenBank/DDBJ databases">
        <authorList>
            <person name="Varghese N."/>
            <person name="Submissions S."/>
        </authorList>
    </citation>
    <scope>NUCLEOTIDE SEQUENCE [LARGE SCALE GENOMIC DNA]</scope>
    <source>
        <strain evidence="1 2">DSM 15287</strain>
    </source>
</reference>
<protein>
    <submittedName>
        <fullName evidence="1">Uncharacterized protein</fullName>
    </submittedName>
</protein>
<name>A0A1M6P576_9FIRM</name>
<accession>A0A1M6P576</accession>
<dbReference type="AlphaFoldDB" id="A0A1M6P576"/>
<dbReference type="Proteomes" id="UP000322917">
    <property type="component" value="Unassembled WGS sequence"/>
</dbReference>
<evidence type="ECO:0000313" key="1">
    <source>
        <dbReference type="EMBL" id="SHK03088.1"/>
    </source>
</evidence>
<proteinExistence type="predicted"/>
<gene>
    <name evidence="1" type="ORF">SAMN02745170_03958</name>
</gene>
<sequence length="110" mass="12826">MDCKYPHWYHDEEKMEPCCDPMDSGMYDSMPGKVLSFPDAHFKDRLMCLLGDEVLFSVDARFCGRESFCGTLCYVGCDFIIVNTCFHRKSISMHIPIRMLRFIAPFKGHR</sequence>
<organism evidence="1 2">
    <name type="scientific">Propionispora hippei DSM 15287</name>
    <dbReference type="NCBI Taxonomy" id="1123003"/>
    <lineage>
        <taxon>Bacteria</taxon>
        <taxon>Bacillati</taxon>
        <taxon>Bacillota</taxon>
        <taxon>Negativicutes</taxon>
        <taxon>Selenomonadales</taxon>
        <taxon>Sporomusaceae</taxon>
        <taxon>Propionispora</taxon>
    </lineage>
</organism>
<keyword evidence="2" id="KW-1185">Reference proteome</keyword>